<accession>A0A232F5W9</accession>
<sequence length="26" mass="3141">MREIKKCLCATYVHLPETRRVLCFDD</sequence>
<gene>
    <name evidence="1" type="ORF">TSAR_008208</name>
</gene>
<dbReference type="EMBL" id="NNAY01000934">
    <property type="protein sequence ID" value="OXU25848.1"/>
    <property type="molecule type" value="Genomic_DNA"/>
</dbReference>
<evidence type="ECO:0000313" key="2">
    <source>
        <dbReference type="Proteomes" id="UP000215335"/>
    </source>
</evidence>
<organism evidence="1 2">
    <name type="scientific">Trichomalopsis sarcophagae</name>
    <dbReference type="NCBI Taxonomy" id="543379"/>
    <lineage>
        <taxon>Eukaryota</taxon>
        <taxon>Metazoa</taxon>
        <taxon>Ecdysozoa</taxon>
        <taxon>Arthropoda</taxon>
        <taxon>Hexapoda</taxon>
        <taxon>Insecta</taxon>
        <taxon>Pterygota</taxon>
        <taxon>Neoptera</taxon>
        <taxon>Endopterygota</taxon>
        <taxon>Hymenoptera</taxon>
        <taxon>Apocrita</taxon>
        <taxon>Proctotrupomorpha</taxon>
        <taxon>Chalcidoidea</taxon>
        <taxon>Pteromalidae</taxon>
        <taxon>Pteromalinae</taxon>
        <taxon>Trichomalopsis</taxon>
    </lineage>
</organism>
<comment type="caution">
    <text evidence="1">The sequence shown here is derived from an EMBL/GenBank/DDBJ whole genome shotgun (WGS) entry which is preliminary data.</text>
</comment>
<protein>
    <submittedName>
        <fullName evidence="1">Uncharacterized protein</fullName>
    </submittedName>
</protein>
<proteinExistence type="predicted"/>
<name>A0A232F5W9_9HYME</name>
<dbReference type="Proteomes" id="UP000215335">
    <property type="component" value="Unassembled WGS sequence"/>
</dbReference>
<evidence type="ECO:0000313" key="1">
    <source>
        <dbReference type="EMBL" id="OXU25848.1"/>
    </source>
</evidence>
<dbReference type="AlphaFoldDB" id="A0A232F5W9"/>
<reference evidence="1 2" key="1">
    <citation type="journal article" date="2017" name="Curr. Biol.">
        <title>The Evolution of Venom by Co-option of Single-Copy Genes.</title>
        <authorList>
            <person name="Martinson E.O."/>
            <person name="Mrinalini"/>
            <person name="Kelkar Y.D."/>
            <person name="Chang C.H."/>
            <person name="Werren J.H."/>
        </authorList>
    </citation>
    <scope>NUCLEOTIDE SEQUENCE [LARGE SCALE GENOMIC DNA]</scope>
    <source>
        <strain evidence="1 2">Alberta</strain>
        <tissue evidence="1">Whole body</tissue>
    </source>
</reference>
<keyword evidence="2" id="KW-1185">Reference proteome</keyword>